<dbReference type="EMBL" id="HBUE01355612">
    <property type="protein sequence ID" value="CAG6605504.1"/>
    <property type="molecule type" value="Transcribed_RNA"/>
</dbReference>
<name>A0A8D8BL31_CULPI</name>
<dbReference type="EMBL" id="HBUE01076755">
    <property type="protein sequence ID" value="CAG6475507.1"/>
    <property type="molecule type" value="Transcribed_RNA"/>
</dbReference>
<sequence length="124" mass="14154">MYHRRMLPFEQGETNLDQSLHGTTPESVQDQASQHPSAEGHSPSRLEMLQSGRLRGRLHRCAQPEGRMVLHLSQTVRLGRLPAPTPGHITPRPTTVDVRRPTPLPVHAMQRWFLRRKRPHGTRG</sequence>
<feature type="compositionally biased region" description="Polar residues" evidence="1">
    <location>
        <begin position="12"/>
        <end position="36"/>
    </location>
</feature>
<evidence type="ECO:0000256" key="1">
    <source>
        <dbReference type="SAM" id="MobiDB-lite"/>
    </source>
</evidence>
<feature type="region of interest" description="Disordered" evidence="1">
    <location>
        <begin position="1"/>
        <end position="46"/>
    </location>
</feature>
<accession>A0A8D8BL31</accession>
<dbReference type="AlphaFoldDB" id="A0A8D8BL31"/>
<dbReference type="EMBL" id="HBUE01248425">
    <property type="protein sequence ID" value="CAG6553170.1"/>
    <property type="molecule type" value="Transcribed_RNA"/>
</dbReference>
<reference evidence="2" key="1">
    <citation type="submission" date="2021-05" db="EMBL/GenBank/DDBJ databases">
        <authorList>
            <person name="Alioto T."/>
            <person name="Alioto T."/>
            <person name="Gomez Garrido J."/>
        </authorList>
    </citation>
    <scope>NUCLEOTIDE SEQUENCE</scope>
</reference>
<proteinExistence type="predicted"/>
<feature type="region of interest" description="Disordered" evidence="1">
    <location>
        <begin position="79"/>
        <end position="100"/>
    </location>
</feature>
<protein>
    <submittedName>
        <fullName evidence="2">(northern house mosquito) hypothetical protein</fullName>
    </submittedName>
</protein>
<organism evidence="2">
    <name type="scientific">Culex pipiens</name>
    <name type="common">House mosquito</name>
    <dbReference type="NCBI Taxonomy" id="7175"/>
    <lineage>
        <taxon>Eukaryota</taxon>
        <taxon>Metazoa</taxon>
        <taxon>Ecdysozoa</taxon>
        <taxon>Arthropoda</taxon>
        <taxon>Hexapoda</taxon>
        <taxon>Insecta</taxon>
        <taxon>Pterygota</taxon>
        <taxon>Neoptera</taxon>
        <taxon>Endopterygota</taxon>
        <taxon>Diptera</taxon>
        <taxon>Nematocera</taxon>
        <taxon>Culicoidea</taxon>
        <taxon>Culicidae</taxon>
        <taxon>Culicinae</taxon>
        <taxon>Culicini</taxon>
        <taxon>Culex</taxon>
        <taxon>Culex</taxon>
    </lineage>
</organism>
<evidence type="ECO:0000313" key="2">
    <source>
        <dbReference type="EMBL" id="CAG6475507.1"/>
    </source>
</evidence>